<evidence type="ECO:0000256" key="5">
    <source>
        <dbReference type="ARBA" id="ARBA00023132"/>
    </source>
</evidence>
<dbReference type="HOGENOM" id="CLU_529388_0_0_1"/>
<gene>
    <name evidence="8" type="primary">AlNc14C290G10219</name>
    <name evidence="8" type="ORF">ALNC14_114570</name>
</gene>
<dbReference type="GO" id="GO:0006606">
    <property type="term" value="P:protein import into nucleus"/>
    <property type="evidence" value="ECO:0007669"/>
    <property type="project" value="TreeGrafter"/>
</dbReference>
<dbReference type="PANTHER" id="PTHR13003:SF2">
    <property type="entry name" value="NUCLEAR PORE COMPLEX PROTEIN NUP107"/>
    <property type="match status" value="1"/>
</dbReference>
<dbReference type="PANTHER" id="PTHR13003">
    <property type="entry name" value="NUP107-RELATED"/>
    <property type="match status" value="1"/>
</dbReference>
<keyword evidence="4 7" id="KW-0811">Translocation</keyword>
<dbReference type="Pfam" id="PF04121">
    <property type="entry name" value="Nup84_Nup100"/>
    <property type="match status" value="1"/>
</dbReference>
<dbReference type="GO" id="GO:0006406">
    <property type="term" value="P:mRNA export from nucleus"/>
    <property type="evidence" value="ECO:0007669"/>
    <property type="project" value="TreeGrafter"/>
</dbReference>
<evidence type="ECO:0000256" key="3">
    <source>
        <dbReference type="ARBA" id="ARBA00022927"/>
    </source>
</evidence>
<dbReference type="GO" id="GO:0000973">
    <property type="term" value="P:post-transcriptional tethering of RNA polymerase II gene DNA at nuclear periphery"/>
    <property type="evidence" value="ECO:0007669"/>
    <property type="project" value="TreeGrafter"/>
</dbReference>
<keyword evidence="1 7" id="KW-0813">Transport</keyword>
<organism evidence="8">
    <name type="scientific">Albugo laibachii Nc14</name>
    <dbReference type="NCBI Taxonomy" id="890382"/>
    <lineage>
        <taxon>Eukaryota</taxon>
        <taxon>Sar</taxon>
        <taxon>Stramenopiles</taxon>
        <taxon>Oomycota</taxon>
        <taxon>Peronosporomycetes</taxon>
        <taxon>Albuginales</taxon>
        <taxon>Albuginaceae</taxon>
        <taxon>Albugo</taxon>
    </lineage>
</organism>
<dbReference type="EMBL" id="FR824335">
    <property type="protein sequence ID" value="CCA25313.1"/>
    <property type="molecule type" value="Genomic_DNA"/>
</dbReference>
<proteinExistence type="inferred from homology"/>
<dbReference type="GO" id="GO:0031965">
    <property type="term" value="C:nuclear membrane"/>
    <property type="evidence" value="ECO:0007669"/>
    <property type="project" value="UniProtKB-SubCell"/>
</dbReference>
<keyword evidence="5 7" id="KW-0906">Nuclear pore complex</keyword>
<protein>
    <recommendedName>
        <fullName evidence="7">Nuclear pore complex protein</fullName>
    </recommendedName>
</protein>
<keyword evidence="7" id="KW-0472">Membrane</keyword>
<dbReference type="GO" id="GO:0031080">
    <property type="term" value="C:nuclear pore outer ring"/>
    <property type="evidence" value="ECO:0007669"/>
    <property type="project" value="TreeGrafter"/>
</dbReference>
<evidence type="ECO:0000256" key="1">
    <source>
        <dbReference type="ARBA" id="ARBA00022448"/>
    </source>
</evidence>
<comment type="similarity">
    <text evidence="7">Belongs to the nucleoporin Nup84/Nup107 family.</text>
</comment>
<keyword evidence="6 7" id="KW-0539">Nucleus</keyword>
<evidence type="ECO:0000256" key="7">
    <source>
        <dbReference type="RuleBase" id="RU365072"/>
    </source>
</evidence>
<name>F0WV74_9STRA</name>
<comment type="function">
    <text evidence="7">Functions as a component of the nuclear pore complex (NPC).</text>
</comment>
<evidence type="ECO:0000256" key="4">
    <source>
        <dbReference type="ARBA" id="ARBA00023010"/>
    </source>
</evidence>
<keyword evidence="3" id="KW-0653">Protein transport</keyword>
<keyword evidence="2" id="KW-0509">mRNA transport</keyword>
<reference evidence="8" key="2">
    <citation type="submission" date="2011-02" db="EMBL/GenBank/DDBJ databases">
        <authorList>
            <person name="MacLean D."/>
        </authorList>
    </citation>
    <scope>NUCLEOTIDE SEQUENCE</scope>
</reference>
<dbReference type="InterPro" id="IPR007252">
    <property type="entry name" value="Nup84/Nup107"/>
</dbReference>
<comment type="subunit">
    <text evidence="7">Part of the nuclear pore complex (NPC).</text>
</comment>
<dbReference type="GO" id="GO:0017056">
    <property type="term" value="F:structural constituent of nuclear pore"/>
    <property type="evidence" value="ECO:0007669"/>
    <property type="project" value="UniProtKB-UniRule"/>
</dbReference>
<evidence type="ECO:0000256" key="2">
    <source>
        <dbReference type="ARBA" id="ARBA00022816"/>
    </source>
</evidence>
<dbReference type="AlphaFoldDB" id="F0WV74"/>
<accession>F0WV74</accession>
<comment type="subcellular location">
    <subcellularLocation>
        <location evidence="7">Nucleus</location>
        <location evidence="7">Nuclear pore complex</location>
    </subcellularLocation>
    <subcellularLocation>
        <location evidence="7">Nucleus membrane</location>
    </subcellularLocation>
</comment>
<evidence type="ECO:0000256" key="6">
    <source>
        <dbReference type="ARBA" id="ARBA00023242"/>
    </source>
</evidence>
<dbReference type="Gene3D" id="1.10.3450.20">
    <property type="match status" value="1"/>
</dbReference>
<reference evidence="8" key="1">
    <citation type="journal article" date="2011" name="PLoS Biol.">
        <title>Gene gain and loss during evolution of obligate parasitism in the white rust pathogen of Arabidopsis thaliana.</title>
        <authorList>
            <person name="Kemen E."/>
            <person name="Gardiner A."/>
            <person name="Schultz-Larsen T."/>
            <person name="Kemen A.C."/>
            <person name="Balmuth A.L."/>
            <person name="Robert-Seilaniantz A."/>
            <person name="Bailey K."/>
            <person name="Holub E."/>
            <person name="Studholme D.J."/>
            <person name="Maclean D."/>
            <person name="Jones J.D."/>
        </authorList>
    </citation>
    <scope>NUCLEOTIDE SEQUENCE</scope>
</reference>
<evidence type="ECO:0000313" key="8">
    <source>
        <dbReference type="EMBL" id="CCA25313.1"/>
    </source>
</evidence>
<sequence length="515" mass="57629">MYILAIVGEAKSRRLRPEATFLANLLADFHQTAPEAEDQKSFCDKLFCGYIDVLDAQIKRMKVKQGRGSADAFWNPTLSMRSSQEFSTSKAMQSAADIKQLMDERNTWKLLYQLRQADVMLESLDSISAKMSSIDLGSALHIGMTEDQAVELLESHNTTFRVLRAVKDWLEDLAAEEELPNLEKRKGIAPRTLRSLKQGTYLGLPCSKSECHTIHLDPDATLRAGDAPFVDDDLEDEALLMKCLWKCVRSGQLEKAIDVGIERGQTWRAANLCGGTLVGALPELDASTSRWGNPFRPLWKSICWRFSNLDTPGKMVKSNTDKPPKLIHENRTKFVSFSRGVLSPTHCFQHVHSAQQVDFILHGLAVDVVYTLQQGVKALNNAVILELADLQLELTEDASVLWLKKGRHVRRKHVNCHVGKWSVEAMRRHVVKKQKHVPIFRAHSFIEAGSPVLEQLGCHPAFWSAAVVDAKLGSALPSETPWLAAHSGEEQRKLERAVCVARNGNCYALIYVLSS</sequence>